<protein>
    <submittedName>
        <fullName evidence="1">Uncharacterized protein</fullName>
    </submittedName>
</protein>
<proteinExistence type="predicted"/>
<dbReference type="EMBL" id="JACCJB010000009">
    <property type="protein sequence ID" value="KAF6224502.1"/>
    <property type="molecule type" value="Genomic_DNA"/>
</dbReference>
<dbReference type="AlphaFoldDB" id="A0A8H6CJB2"/>
<accession>A0A8H6CJB2</accession>
<evidence type="ECO:0000313" key="1">
    <source>
        <dbReference type="EMBL" id="KAF6224502.1"/>
    </source>
</evidence>
<dbReference type="Proteomes" id="UP000593566">
    <property type="component" value="Unassembled WGS sequence"/>
</dbReference>
<reference evidence="1 2" key="1">
    <citation type="journal article" date="2020" name="Genomics">
        <title>Complete, high-quality genomes from long-read metagenomic sequencing of two wolf lichen thalli reveals enigmatic genome architecture.</title>
        <authorList>
            <person name="McKenzie S.K."/>
            <person name="Walston R.F."/>
            <person name="Allen J.L."/>
        </authorList>
    </citation>
    <scope>NUCLEOTIDE SEQUENCE [LARGE SCALE GENOMIC DNA]</scope>
    <source>
        <strain evidence="1">WasteWater1</strain>
    </source>
</reference>
<dbReference type="PANTHER" id="PTHR43712:SF2">
    <property type="entry name" value="O-METHYLTRANSFERASE CICE"/>
    <property type="match status" value="1"/>
</dbReference>
<dbReference type="RefSeq" id="XP_037153562.1">
    <property type="nucleotide sequence ID" value="XM_037301928.1"/>
</dbReference>
<organism evidence="1 2">
    <name type="scientific">Letharia lupina</name>
    <dbReference type="NCBI Taxonomy" id="560253"/>
    <lineage>
        <taxon>Eukaryota</taxon>
        <taxon>Fungi</taxon>
        <taxon>Dikarya</taxon>
        <taxon>Ascomycota</taxon>
        <taxon>Pezizomycotina</taxon>
        <taxon>Lecanoromycetes</taxon>
        <taxon>OSLEUM clade</taxon>
        <taxon>Lecanoromycetidae</taxon>
        <taxon>Lecanorales</taxon>
        <taxon>Lecanorineae</taxon>
        <taxon>Parmeliaceae</taxon>
        <taxon>Letharia</taxon>
    </lineage>
</organism>
<sequence>MIYVTPHIQNSPPTLQPYAQATIHLALFKSFTSFANLQGDPFAMGDTTEMDVSSLLAQIETLGKSLSPGIKQDAAPRKKLRLAARHLGRSNGRARKPLRPIPFHLTLATIIADIDDSTHQFMEEVSIRIAIDLDLFNILVKSGKPETLEDLAKATEADGYYLLAYFARSAQLTQQERLGRSLYSAYFWEGLPFRNADNVISTASFDVLSPNWNNLPAYLKEMDYRNPTDFTNATFHKAHNTTDHFIPFLATKPDFQRSFQTYMSGFDKGRIFWTNFFPVERQDR</sequence>
<keyword evidence="2" id="KW-1185">Reference proteome</keyword>
<comment type="caution">
    <text evidence="1">The sequence shown here is derived from an EMBL/GenBank/DDBJ whole genome shotgun (WGS) entry which is preliminary data.</text>
</comment>
<gene>
    <name evidence="1" type="ORF">HO133_011079</name>
</gene>
<evidence type="ECO:0000313" key="2">
    <source>
        <dbReference type="Proteomes" id="UP000593566"/>
    </source>
</evidence>
<dbReference type="PANTHER" id="PTHR43712">
    <property type="entry name" value="PUTATIVE (AFU_ORTHOLOGUE AFUA_4G14580)-RELATED"/>
    <property type="match status" value="1"/>
</dbReference>
<name>A0A8H6CJB2_9LECA</name>
<dbReference type="GeneID" id="59339469"/>